<dbReference type="SUPFAM" id="SSF54593">
    <property type="entry name" value="Glyoxalase/Bleomycin resistance protein/Dihydroxybiphenyl dioxygenase"/>
    <property type="match status" value="1"/>
</dbReference>
<feature type="domain" description="VOC" evidence="2">
    <location>
        <begin position="4"/>
        <end position="144"/>
    </location>
</feature>
<dbReference type="GO" id="GO:0004493">
    <property type="term" value="F:methylmalonyl-CoA epimerase activity"/>
    <property type="evidence" value="ECO:0007669"/>
    <property type="project" value="TreeGrafter"/>
</dbReference>
<dbReference type="GO" id="GO:0046872">
    <property type="term" value="F:metal ion binding"/>
    <property type="evidence" value="ECO:0007669"/>
    <property type="project" value="UniProtKB-KW"/>
</dbReference>
<dbReference type="InterPro" id="IPR051785">
    <property type="entry name" value="MMCE/EMCE_epimerase"/>
</dbReference>
<evidence type="ECO:0000259" key="2">
    <source>
        <dbReference type="PROSITE" id="PS51819"/>
    </source>
</evidence>
<dbReference type="PANTHER" id="PTHR43048">
    <property type="entry name" value="METHYLMALONYL-COA EPIMERASE"/>
    <property type="match status" value="1"/>
</dbReference>
<dbReference type="PROSITE" id="PS51819">
    <property type="entry name" value="VOC"/>
    <property type="match status" value="1"/>
</dbReference>
<dbReference type="InterPro" id="IPR029068">
    <property type="entry name" value="Glyas_Bleomycin-R_OHBP_Dase"/>
</dbReference>
<gene>
    <name evidence="3" type="ORF">METZ01_LOCUS151872</name>
</gene>
<sequence length="145" mass="16178">MVTGFNHSGFVVQDIDKMVAFYRDDLGLRVEREVDSKAPETGDHTGIPGAHRTLVFVGSDGEHSLELVYYIHPESPEGHLNRNQLGAAHVCFNVDDLEKLHADLVAKGIIFVTDPIFTDNPDGSRRGICYCQDPEGNWLEFIQPK</sequence>
<dbReference type="AlphaFoldDB" id="A0A382ABS5"/>
<dbReference type="InterPro" id="IPR004360">
    <property type="entry name" value="Glyas_Fos-R_dOase_dom"/>
</dbReference>
<name>A0A382ABS5_9ZZZZ</name>
<accession>A0A382ABS5</accession>
<dbReference type="InterPro" id="IPR037523">
    <property type="entry name" value="VOC_core"/>
</dbReference>
<evidence type="ECO:0000256" key="1">
    <source>
        <dbReference type="ARBA" id="ARBA00022723"/>
    </source>
</evidence>
<organism evidence="3">
    <name type="scientific">marine metagenome</name>
    <dbReference type="NCBI Taxonomy" id="408172"/>
    <lineage>
        <taxon>unclassified sequences</taxon>
        <taxon>metagenomes</taxon>
        <taxon>ecological metagenomes</taxon>
    </lineage>
</organism>
<reference evidence="3" key="1">
    <citation type="submission" date="2018-05" db="EMBL/GenBank/DDBJ databases">
        <authorList>
            <person name="Lanie J.A."/>
            <person name="Ng W.-L."/>
            <person name="Kazmierczak K.M."/>
            <person name="Andrzejewski T.M."/>
            <person name="Davidsen T.M."/>
            <person name="Wayne K.J."/>
            <person name="Tettelin H."/>
            <person name="Glass J.I."/>
            <person name="Rusch D."/>
            <person name="Podicherti R."/>
            <person name="Tsui H.-C.T."/>
            <person name="Winkler M.E."/>
        </authorList>
    </citation>
    <scope>NUCLEOTIDE SEQUENCE</scope>
</reference>
<dbReference type="EMBL" id="UINC01024750">
    <property type="protein sequence ID" value="SVA99018.1"/>
    <property type="molecule type" value="Genomic_DNA"/>
</dbReference>
<dbReference type="Gene3D" id="3.10.180.10">
    <property type="entry name" value="2,3-Dihydroxybiphenyl 1,2-Dioxygenase, domain 1"/>
    <property type="match status" value="1"/>
</dbReference>
<evidence type="ECO:0000313" key="3">
    <source>
        <dbReference type="EMBL" id="SVA99018.1"/>
    </source>
</evidence>
<dbReference type="Pfam" id="PF00903">
    <property type="entry name" value="Glyoxalase"/>
    <property type="match status" value="1"/>
</dbReference>
<dbReference type="GO" id="GO:0046491">
    <property type="term" value="P:L-methylmalonyl-CoA metabolic process"/>
    <property type="evidence" value="ECO:0007669"/>
    <property type="project" value="TreeGrafter"/>
</dbReference>
<protein>
    <recommendedName>
        <fullName evidence="2">VOC domain-containing protein</fullName>
    </recommendedName>
</protein>
<keyword evidence="1" id="KW-0479">Metal-binding</keyword>
<dbReference type="PANTHER" id="PTHR43048:SF5">
    <property type="entry name" value="BLR5325 PROTEIN"/>
    <property type="match status" value="1"/>
</dbReference>
<proteinExistence type="predicted"/>